<dbReference type="EMBL" id="KZ990329">
    <property type="protein sequence ID" value="RKP24282.1"/>
    <property type="molecule type" value="Genomic_DNA"/>
</dbReference>
<evidence type="ECO:0000313" key="2">
    <source>
        <dbReference type="EMBL" id="RKP22376.1"/>
    </source>
</evidence>
<name>A0A4P9YRA9_9FUNG</name>
<keyword evidence="5" id="KW-1185">Reference proteome</keyword>
<feature type="region of interest" description="Disordered" evidence="1">
    <location>
        <begin position="15"/>
        <end position="84"/>
    </location>
</feature>
<sequence length="147" mass="15599">MTAFSTWGLALRQVRGGTPVHAPPSTSSSSSTVRPARRHRNPRDSQHGHRHTIPINNGGEAGGSGHPALEVTMDDNSIGTTASAAAASPGLETIHADHYSTPASPASPSFIETTIAPIRKLTITATIVHSPSLLLFLSYRYHHHAWS</sequence>
<proteinExistence type="predicted"/>
<gene>
    <name evidence="4" type="ORF">SYNPS1DRAFT_29952</name>
    <name evidence="3" type="ORF">SYNPS1DRAFT_30539</name>
    <name evidence="2" type="ORF">SYNPS1DRAFT_32039</name>
</gene>
<reference evidence="5" key="1">
    <citation type="journal article" date="2018" name="Nat. Microbiol.">
        <title>Leveraging single-cell genomics to expand the fungal tree of life.</title>
        <authorList>
            <person name="Ahrendt S.R."/>
            <person name="Quandt C.A."/>
            <person name="Ciobanu D."/>
            <person name="Clum A."/>
            <person name="Salamov A."/>
            <person name="Andreopoulos B."/>
            <person name="Cheng J.F."/>
            <person name="Woyke T."/>
            <person name="Pelin A."/>
            <person name="Henrissat B."/>
            <person name="Reynolds N.K."/>
            <person name="Benny G.L."/>
            <person name="Smith M.E."/>
            <person name="James T.Y."/>
            <person name="Grigoriev I.V."/>
        </authorList>
    </citation>
    <scope>NUCLEOTIDE SEQUENCE [LARGE SCALE GENOMIC DNA]</scope>
    <source>
        <strain evidence="5">Benny S71-1</strain>
    </source>
</reference>
<dbReference type="AlphaFoldDB" id="A0A4P9YRA9"/>
<evidence type="ECO:0000256" key="1">
    <source>
        <dbReference type="SAM" id="MobiDB-lite"/>
    </source>
</evidence>
<dbReference type="EMBL" id="KZ992186">
    <property type="protein sequence ID" value="RKP22376.1"/>
    <property type="molecule type" value="Genomic_DNA"/>
</dbReference>
<evidence type="ECO:0000313" key="3">
    <source>
        <dbReference type="EMBL" id="RKP23706.1"/>
    </source>
</evidence>
<evidence type="ECO:0000313" key="4">
    <source>
        <dbReference type="EMBL" id="RKP24282.1"/>
    </source>
</evidence>
<evidence type="ECO:0000313" key="5">
    <source>
        <dbReference type="Proteomes" id="UP000278143"/>
    </source>
</evidence>
<protein>
    <submittedName>
        <fullName evidence="2">Uncharacterized protein</fullName>
    </submittedName>
</protein>
<accession>A0A4P9YRA9</accession>
<dbReference type="EMBL" id="KZ990749">
    <property type="protein sequence ID" value="RKP23706.1"/>
    <property type="molecule type" value="Genomic_DNA"/>
</dbReference>
<dbReference type="Proteomes" id="UP000278143">
    <property type="component" value="Unassembled WGS sequence"/>
</dbReference>
<organism evidence="2 5">
    <name type="scientific">Syncephalis pseudoplumigaleata</name>
    <dbReference type="NCBI Taxonomy" id="1712513"/>
    <lineage>
        <taxon>Eukaryota</taxon>
        <taxon>Fungi</taxon>
        <taxon>Fungi incertae sedis</taxon>
        <taxon>Zoopagomycota</taxon>
        <taxon>Zoopagomycotina</taxon>
        <taxon>Zoopagomycetes</taxon>
        <taxon>Zoopagales</taxon>
        <taxon>Piptocephalidaceae</taxon>
        <taxon>Syncephalis</taxon>
    </lineage>
</organism>
<reference evidence="2" key="2">
    <citation type="submission" date="2018-07" db="EMBL/GenBank/DDBJ databases">
        <title>Leveraging single-cell genomics to expand the Fungal Tree of Life.</title>
        <authorList>
            <consortium name="DOE Joint Genome Institute"/>
            <person name="Ahrendt S.R."/>
            <person name="Quandt C.A."/>
            <person name="Ciobanu D."/>
            <person name="Clum A."/>
            <person name="Salamov A."/>
            <person name="Andreopoulos B."/>
            <person name="Cheng J.-F."/>
            <person name="Woyke T."/>
            <person name="Pelin A."/>
            <person name="Henrissat B."/>
            <person name="Reynolds N."/>
            <person name="Benny G.L."/>
            <person name="Smith M.E."/>
            <person name="James T.Y."/>
            <person name="Grigoriev I.V."/>
        </authorList>
    </citation>
    <scope>NUCLEOTIDE SEQUENCE</scope>
    <source>
        <strain evidence="2">Benny S71-1</strain>
    </source>
</reference>